<evidence type="ECO:0000256" key="11">
    <source>
        <dbReference type="ARBA" id="ARBA00023170"/>
    </source>
</evidence>
<evidence type="ECO:0000313" key="18">
    <source>
        <dbReference type="Ensembl" id="ENSSMAP00000051143.1"/>
    </source>
</evidence>
<dbReference type="PANTHER" id="PTHR46216">
    <property type="entry name" value="PROSAPOSIN RECEPTOR GPR37 FAMILY MEMBER"/>
    <property type="match status" value="1"/>
</dbReference>
<dbReference type="Ensembl" id="ENSSMAT00000047826.1">
    <property type="protein sequence ID" value="ENSSMAP00000051143.1"/>
    <property type="gene ID" value="ENSSMAG00000030204.1"/>
</dbReference>
<evidence type="ECO:0000259" key="17">
    <source>
        <dbReference type="PROSITE" id="PS50262"/>
    </source>
</evidence>
<protein>
    <recommendedName>
        <fullName evidence="17">G-protein coupled receptors family 1 profile domain-containing protein</fullName>
    </recommendedName>
</protein>
<keyword evidence="5" id="KW-0732">Signal</keyword>
<feature type="transmembrane region" description="Helical" evidence="16">
    <location>
        <begin position="293"/>
        <end position="311"/>
    </location>
</feature>
<dbReference type="InterPro" id="IPR000276">
    <property type="entry name" value="GPCR_Rhodpsn"/>
</dbReference>
<feature type="transmembrane region" description="Helical" evidence="16">
    <location>
        <begin position="142"/>
        <end position="163"/>
    </location>
</feature>
<comment type="subcellular location">
    <subcellularLocation>
        <location evidence="2">Cell membrane</location>
        <topology evidence="2">Multi-pass membrane protein</topology>
    </subcellularLocation>
    <subcellularLocation>
        <location evidence="1">Cell projection</location>
    </subcellularLocation>
</comment>
<feature type="region of interest" description="Disordered" evidence="15">
    <location>
        <begin position="26"/>
        <end position="52"/>
    </location>
</feature>
<keyword evidence="11" id="KW-0675">Receptor</keyword>
<dbReference type="InterPro" id="IPR003909">
    <property type="entry name" value="GPR37_orph"/>
</dbReference>
<evidence type="ECO:0000256" key="4">
    <source>
        <dbReference type="ARBA" id="ARBA00022692"/>
    </source>
</evidence>
<evidence type="ECO:0000256" key="13">
    <source>
        <dbReference type="ARBA" id="ARBA00023224"/>
    </source>
</evidence>
<dbReference type="GeneTree" id="ENSGT01150000286942"/>
<gene>
    <name evidence="18" type="primary">gpr37l1b</name>
</gene>
<reference evidence="18" key="1">
    <citation type="submission" date="2023-05" db="EMBL/GenBank/DDBJ databases">
        <title>High-quality long-read genome of Scophthalmus maximus.</title>
        <authorList>
            <person name="Lien S."/>
            <person name="Martinez P."/>
        </authorList>
    </citation>
    <scope>NUCLEOTIDE SEQUENCE [LARGE SCALE GENOMIC DNA]</scope>
</reference>
<keyword evidence="8" id="KW-0297">G-protein coupled receptor</keyword>
<dbReference type="PRINTS" id="PR01421">
    <property type="entry name" value="GPR37ORPHANR"/>
</dbReference>
<keyword evidence="3" id="KW-1003">Cell membrane</keyword>
<dbReference type="GO" id="GO:0007193">
    <property type="term" value="P:adenylate cyclase-inhibiting G protein-coupled receptor signaling pathway"/>
    <property type="evidence" value="ECO:0007669"/>
    <property type="project" value="TreeGrafter"/>
</dbReference>
<name>A0A8D3CV35_SCOMX</name>
<dbReference type="GO" id="GO:0043235">
    <property type="term" value="C:receptor complex"/>
    <property type="evidence" value="ECO:0007669"/>
    <property type="project" value="TreeGrafter"/>
</dbReference>
<sequence>LKNLVNLPDQSLPLPEMLDLDVEQRRRLSRGSDDEEQQSTFSQSFENDSVTTPQATEFNNVTNVAAEGDGNDVDDANLHGNTSSSDDTPGLFNPFYPLVESSYAAYAVLFLAGLVLAVGVVGNMAVMCIVWNNYYMRSAWNYLLASMAFWDFLVLVLCLPVVVVNQLSHRRILGDITCRMVPYMEVVSLGITSFTLCALGIDRFHAATSSSQPKARRVERCRSVLLKLLLVWLAALLLSSPEIFLWQLSQAVSRSSGRLVDSCTITPSSPLSVSLHIMVFKLTTNYYCFCGRMWWSFGSYFCLPILFTILCQMATRNVNSDYSSAKKQRDHEDRSSNQKRQQHQAVERQLNCTLLALAVVYGICALPEHVCNITLAYTHITISDDTAAMLALLHHFLLFFKSSVTPVLLLCLCKALGQAFKDCCCCCCQECQPNTTQGSPGSAQVKLKAATETSILFDKAKDTHGSHFNHQSNISSCINQSSLLLLHPKCLLTGPFPFSSSMLAVNPSFHPHSHHHHLSLCSLHLFHSTFV</sequence>
<accession>A0A8D3CV35</accession>
<dbReference type="PRINTS" id="PR00237">
    <property type="entry name" value="GPCRRHODOPSN"/>
</dbReference>
<feature type="transmembrane region" description="Helical" evidence="16">
    <location>
        <begin position="103"/>
        <end position="130"/>
    </location>
</feature>
<keyword evidence="12" id="KW-0325">Glycoprotein</keyword>
<evidence type="ECO:0000256" key="14">
    <source>
        <dbReference type="ARBA" id="ARBA00023273"/>
    </source>
</evidence>
<feature type="transmembrane region" description="Helical" evidence="16">
    <location>
        <begin position="183"/>
        <end position="204"/>
    </location>
</feature>
<dbReference type="GO" id="GO:0043410">
    <property type="term" value="P:positive regulation of MAPK cascade"/>
    <property type="evidence" value="ECO:0007669"/>
    <property type="project" value="TreeGrafter"/>
</dbReference>
<proteinExistence type="predicted"/>
<evidence type="ECO:0000256" key="3">
    <source>
        <dbReference type="ARBA" id="ARBA00022475"/>
    </source>
</evidence>
<feature type="transmembrane region" description="Helical" evidence="16">
    <location>
        <begin position="224"/>
        <end position="246"/>
    </location>
</feature>
<dbReference type="InterPro" id="IPR017452">
    <property type="entry name" value="GPCR_Rhodpsn_7TM"/>
</dbReference>
<dbReference type="GO" id="GO:0042995">
    <property type="term" value="C:cell projection"/>
    <property type="evidence" value="ECO:0007669"/>
    <property type="project" value="UniProtKB-SubCell"/>
</dbReference>
<dbReference type="Proteomes" id="UP000694558">
    <property type="component" value="Chromosome 11"/>
</dbReference>
<dbReference type="AlphaFoldDB" id="A0A8D3CV35"/>
<feature type="domain" description="G-protein coupled receptors family 1 profile" evidence="17">
    <location>
        <begin position="122"/>
        <end position="409"/>
    </location>
</feature>
<dbReference type="GO" id="GO:0008528">
    <property type="term" value="F:G protein-coupled peptide receptor activity"/>
    <property type="evidence" value="ECO:0007669"/>
    <property type="project" value="TreeGrafter"/>
</dbReference>
<keyword evidence="7 16" id="KW-1133">Transmembrane helix</keyword>
<dbReference type="GO" id="GO:0005886">
    <property type="term" value="C:plasma membrane"/>
    <property type="evidence" value="ECO:0007669"/>
    <property type="project" value="UniProtKB-SubCell"/>
</dbReference>
<evidence type="ECO:0000256" key="8">
    <source>
        <dbReference type="ARBA" id="ARBA00023040"/>
    </source>
</evidence>
<dbReference type="PROSITE" id="PS50262">
    <property type="entry name" value="G_PROTEIN_RECEP_F1_2"/>
    <property type="match status" value="1"/>
</dbReference>
<evidence type="ECO:0000256" key="10">
    <source>
        <dbReference type="ARBA" id="ARBA00023157"/>
    </source>
</evidence>
<reference evidence="18" key="2">
    <citation type="submission" date="2025-08" db="UniProtKB">
        <authorList>
            <consortium name="Ensembl"/>
        </authorList>
    </citation>
    <scope>IDENTIFICATION</scope>
</reference>
<keyword evidence="9 16" id="KW-0472">Membrane</keyword>
<evidence type="ECO:0000256" key="9">
    <source>
        <dbReference type="ARBA" id="ARBA00023136"/>
    </source>
</evidence>
<feature type="compositionally biased region" description="Polar residues" evidence="15">
    <location>
        <begin position="38"/>
        <end position="52"/>
    </location>
</feature>
<dbReference type="PANTHER" id="PTHR46216:SF2">
    <property type="entry name" value="G PROTEIN-COUPLED RECEPTOR 37-LIKE 1B"/>
    <property type="match status" value="1"/>
</dbReference>
<evidence type="ECO:0000256" key="2">
    <source>
        <dbReference type="ARBA" id="ARBA00004651"/>
    </source>
</evidence>
<keyword evidence="4 16" id="KW-0812">Transmembrane</keyword>
<dbReference type="Gene3D" id="1.20.1070.10">
    <property type="entry name" value="Rhodopsin 7-helix transmembrane proteins"/>
    <property type="match status" value="1"/>
</dbReference>
<evidence type="ECO:0000256" key="6">
    <source>
        <dbReference type="ARBA" id="ARBA00022843"/>
    </source>
</evidence>
<evidence type="ECO:0000256" key="5">
    <source>
        <dbReference type="ARBA" id="ARBA00022729"/>
    </source>
</evidence>
<dbReference type="SUPFAM" id="SSF81321">
    <property type="entry name" value="Family A G protein-coupled receptor-like"/>
    <property type="match status" value="1"/>
</dbReference>
<keyword evidence="14" id="KW-0966">Cell projection</keyword>
<keyword evidence="10" id="KW-1015">Disulfide bond</keyword>
<dbReference type="Pfam" id="PF00001">
    <property type="entry name" value="7tm_1"/>
    <property type="match status" value="1"/>
</dbReference>
<evidence type="ECO:0000256" key="12">
    <source>
        <dbReference type="ARBA" id="ARBA00023180"/>
    </source>
</evidence>
<evidence type="ECO:0000256" key="1">
    <source>
        <dbReference type="ARBA" id="ARBA00004316"/>
    </source>
</evidence>
<evidence type="ECO:0000256" key="15">
    <source>
        <dbReference type="SAM" id="MobiDB-lite"/>
    </source>
</evidence>
<organism evidence="18 19">
    <name type="scientific">Scophthalmus maximus</name>
    <name type="common">Turbot</name>
    <name type="synonym">Psetta maxima</name>
    <dbReference type="NCBI Taxonomy" id="52904"/>
    <lineage>
        <taxon>Eukaryota</taxon>
        <taxon>Metazoa</taxon>
        <taxon>Chordata</taxon>
        <taxon>Craniata</taxon>
        <taxon>Vertebrata</taxon>
        <taxon>Euteleostomi</taxon>
        <taxon>Actinopterygii</taxon>
        <taxon>Neopterygii</taxon>
        <taxon>Teleostei</taxon>
        <taxon>Neoteleostei</taxon>
        <taxon>Acanthomorphata</taxon>
        <taxon>Carangaria</taxon>
        <taxon>Pleuronectiformes</taxon>
        <taxon>Pleuronectoidei</taxon>
        <taxon>Scophthalmidae</taxon>
        <taxon>Scophthalmus</taxon>
    </lineage>
</organism>
<evidence type="ECO:0000256" key="16">
    <source>
        <dbReference type="SAM" id="Phobius"/>
    </source>
</evidence>
<keyword evidence="6" id="KW-0832">Ubl conjugation</keyword>
<keyword evidence="13" id="KW-0807">Transducer</keyword>
<evidence type="ECO:0000256" key="7">
    <source>
        <dbReference type="ARBA" id="ARBA00022989"/>
    </source>
</evidence>
<evidence type="ECO:0000313" key="19">
    <source>
        <dbReference type="Proteomes" id="UP000694558"/>
    </source>
</evidence>